<proteinExistence type="predicted"/>
<dbReference type="EMBL" id="BAAAYU010000005">
    <property type="protein sequence ID" value="GAA3639554.1"/>
    <property type="molecule type" value="Genomic_DNA"/>
</dbReference>
<gene>
    <name evidence="1" type="ORF">GCM10022200_23780</name>
</gene>
<organism evidence="1 2">
    <name type="scientific">Microbacterium awajiense</name>
    <dbReference type="NCBI Taxonomy" id="415214"/>
    <lineage>
        <taxon>Bacteria</taxon>
        <taxon>Bacillati</taxon>
        <taxon>Actinomycetota</taxon>
        <taxon>Actinomycetes</taxon>
        <taxon>Micrococcales</taxon>
        <taxon>Microbacteriaceae</taxon>
        <taxon>Microbacterium</taxon>
    </lineage>
</organism>
<evidence type="ECO:0008006" key="3">
    <source>
        <dbReference type="Google" id="ProtNLM"/>
    </source>
</evidence>
<evidence type="ECO:0000313" key="1">
    <source>
        <dbReference type="EMBL" id="GAA3639554.1"/>
    </source>
</evidence>
<comment type="caution">
    <text evidence="1">The sequence shown here is derived from an EMBL/GenBank/DDBJ whole genome shotgun (WGS) entry which is preliminary data.</text>
</comment>
<protein>
    <recommendedName>
        <fullName evidence="3">Toxin HicA</fullName>
    </recommendedName>
</protein>
<dbReference type="Proteomes" id="UP001501697">
    <property type="component" value="Unassembled WGS sequence"/>
</dbReference>
<keyword evidence="2" id="KW-1185">Reference proteome</keyword>
<name>A0ABP7ATJ0_9MICO</name>
<dbReference type="RefSeq" id="WP_344738839.1">
    <property type="nucleotide sequence ID" value="NZ_BAAAYU010000005.1"/>
</dbReference>
<evidence type="ECO:0000313" key="2">
    <source>
        <dbReference type="Proteomes" id="UP001501697"/>
    </source>
</evidence>
<accession>A0ABP7ATJ0</accession>
<reference evidence="2" key="1">
    <citation type="journal article" date="2019" name="Int. J. Syst. Evol. Microbiol.">
        <title>The Global Catalogue of Microorganisms (GCM) 10K type strain sequencing project: providing services to taxonomists for standard genome sequencing and annotation.</title>
        <authorList>
            <consortium name="The Broad Institute Genomics Platform"/>
            <consortium name="The Broad Institute Genome Sequencing Center for Infectious Disease"/>
            <person name="Wu L."/>
            <person name="Ma J."/>
        </authorList>
    </citation>
    <scope>NUCLEOTIDE SEQUENCE [LARGE SCALE GENOMIC DNA]</scope>
    <source>
        <strain evidence="2">JCM 16544</strain>
    </source>
</reference>
<sequence>MGNSIDDIIQRMRTSPANVRYADVCKVAEAYFGPPRQRRSSHAVYKTPWAGDPRVNLQNDHGSAKPYQVKQLLAAIERVQNGS</sequence>